<proteinExistence type="predicted"/>
<gene>
    <name evidence="1" type="ORF">AVDCRST_MAG89-2978</name>
</gene>
<evidence type="ECO:0000313" key="1">
    <source>
        <dbReference type="EMBL" id="CAA9348212.1"/>
    </source>
</evidence>
<protein>
    <recommendedName>
        <fullName evidence="2">DUF1579 domain-containing protein</fullName>
    </recommendedName>
</protein>
<dbReference type="AlphaFoldDB" id="A0A6J4M2E5"/>
<evidence type="ECO:0008006" key="2">
    <source>
        <dbReference type="Google" id="ProtNLM"/>
    </source>
</evidence>
<dbReference type="Pfam" id="PF07617">
    <property type="entry name" value="DUF1579"/>
    <property type="match status" value="1"/>
</dbReference>
<dbReference type="EMBL" id="CADCTV010000622">
    <property type="protein sequence ID" value="CAA9348212.1"/>
    <property type="molecule type" value="Genomic_DNA"/>
</dbReference>
<organism evidence="1">
    <name type="scientific">uncultured Gemmatimonadota bacterium</name>
    <dbReference type="NCBI Taxonomy" id="203437"/>
    <lineage>
        <taxon>Bacteria</taxon>
        <taxon>Pseudomonadati</taxon>
        <taxon>Gemmatimonadota</taxon>
        <taxon>environmental samples</taxon>
    </lineage>
</organism>
<reference evidence="1" key="1">
    <citation type="submission" date="2020-02" db="EMBL/GenBank/DDBJ databases">
        <authorList>
            <person name="Meier V. D."/>
        </authorList>
    </citation>
    <scope>NUCLEOTIDE SEQUENCE</scope>
    <source>
        <strain evidence="1">AVDCRST_MAG89</strain>
    </source>
</reference>
<accession>A0A6J4M2E5</accession>
<name>A0A6J4M2E5_9BACT</name>
<sequence>MNPIETLAACAGTWSGPSTLQDPINNVAEESASTLVVTPVLGGRFVRMDYTWAYQGKPQEGSLLVGFDPKANTLSAQLIDTWHVGYGVMAFTGSPGADRTLTVRGSYAAPPGPDWGWRIDVAPGDGTLRITHYNVWPEGKEDLAVDSLYTRA</sequence>
<dbReference type="InterPro" id="IPR011473">
    <property type="entry name" value="DUF1579"/>
</dbReference>